<protein>
    <submittedName>
        <fullName evidence="2">Uncharacterized protein</fullName>
    </submittedName>
</protein>
<dbReference type="HOGENOM" id="CLU_1254232_0_0_0"/>
<dbReference type="Proteomes" id="UP000007575">
    <property type="component" value="Chromosome"/>
</dbReference>
<dbReference type="PATRIC" id="fig|745776.4.peg.260"/>
<proteinExistence type="predicted"/>
<feature type="region of interest" description="Disordered" evidence="1">
    <location>
        <begin position="1"/>
        <end position="220"/>
    </location>
</feature>
<accession>H8GU38</accession>
<feature type="compositionally biased region" description="Low complexity" evidence="1">
    <location>
        <begin position="79"/>
        <end position="96"/>
    </location>
</feature>
<feature type="compositionally biased region" description="Gly residues" evidence="1">
    <location>
        <begin position="145"/>
        <end position="157"/>
    </location>
</feature>
<dbReference type="KEGG" id="dgo:DGo_CA0253"/>
<name>H8GU38_DEIGI</name>
<keyword evidence="3" id="KW-1185">Reference proteome</keyword>
<feature type="compositionally biased region" description="Gly residues" evidence="1">
    <location>
        <begin position="116"/>
        <end position="125"/>
    </location>
</feature>
<dbReference type="AlphaFoldDB" id="H8GU38"/>
<dbReference type="STRING" id="745776.DGo_CA0253"/>
<feature type="compositionally biased region" description="Basic residues" evidence="1">
    <location>
        <begin position="197"/>
        <end position="206"/>
    </location>
</feature>
<evidence type="ECO:0000313" key="2">
    <source>
        <dbReference type="EMBL" id="AFD24180.1"/>
    </source>
</evidence>
<evidence type="ECO:0000313" key="3">
    <source>
        <dbReference type="Proteomes" id="UP000007575"/>
    </source>
</evidence>
<feature type="compositionally biased region" description="Basic and acidic residues" evidence="1">
    <location>
        <begin position="1"/>
        <end position="14"/>
    </location>
</feature>
<organism evidence="2 3">
    <name type="scientific">Deinococcus gobiensis (strain DSM 21396 / JCM 16679 / CGMCC 1.7299 / I-0)</name>
    <dbReference type="NCBI Taxonomy" id="745776"/>
    <lineage>
        <taxon>Bacteria</taxon>
        <taxon>Thermotogati</taxon>
        <taxon>Deinococcota</taxon>
        <taxon>Deinococci</taxon>
        <taxon>Deinococcales</taxon>
        <taxon>Deinococcaceae</taxon>
        <taxon>Deinococcus</taxon>
    </lineage>
</organism>
<sequence length="220" mass="22197">MGHVRATAEGHGEARTGGSFASARSRSRPAHAYAPPGNHGQEPAGARCGRAAAHRPRAACAGFPGGPETGARLLPQGHAPASGRSRARPAARSGPGPQDGRQDAAQTGPDLSPAGAGRGACGGGYVAADPGPDPFRQAEARPGGPEAGGRAATGGPEGRAETPRAGGRPGERFSETQPPAARRGAGQWPDAGPPAGRRSRRSRRRCWPGCPPRRGPRGPR</sequence>
<dbReference type="EMBL" id="CP002191">
    <property type="protein sequence ID" value="AFD24180.1"/>
    <property type="molecule type" value="Genomic_DNA"/>
</dbReference>
<reference evidence="2 3" key="1">
    <citation type="journal article" date="2012" name="PLoS ONE">
        <title>Genome sequence and transcriptome analysis of the radioresistant bacterium Deinococcus gobiensis: insights into the extreme environmental adaptations.</title>
        <authorList>
            <person name="Yuan M."/>
            <person name="Chen M."/>
            <person name="Zhang W."/>
            <person name="Lu W."/>
            <person name="Wang J."/>
            <person name="Yang M."/>
            <person name="Zhao P."/>
            <person name="Tang R."/>
            <person name="Li X."/>
            <person name="Hao Y."/>
            <person name="Zhou Z."/>
            <person name="Zhan Y."/>
            <person name="Yu H."/>
            <person name="Teng C."/>
            <person name="Yan Y."/>
            <person name="Ping S."/>
            <person name="Wang Y."/>
            <person name="Lin M."/>
        </authorList>
    </citation>
    <scope>NUCLEOTIDE SEQUENCE [LARGE SCALE GENOMIC DNA]</scope>
    <source>
        <strain evidence="2 3">I-0</strain>
    </source>
</reference>
<gene>
    <name evidence="2" type="ordered locus">DGo_CA0253</name>
</gene>
<evidence type="ECO:0000256" key="1">
    <source>
        <dbReference type="SAM" id="MobiDB-lite"/>
    </source>
</evidence>